<evidence type="ECO:0000256" key="1">
    <source>
        <dbReference type="ARBA" id="ARBA00022516"/>
    </source>
</evidence>
<keyword evidence="3 8" id="KW-0479">Metal-binding</keyword>
<comment type="function">
    <text evidence="8">Transfers the 4'-phosphopantetheine moiety from coenzyme A to a Ser of acyl-carrier-protein.</text>
</comment>
<dbReference type="HAMAP" id="MF_00101">
    <property type="entry name" value="AcpS"/>
    <property type="match status" value="1"/>
</dbReference>
<name>A0A2T3FSZ2_9CLOT</name>
<feature type="binding site" evidence="8">
    <location>
        <position position="52"/>
    </location>
    <ligand>
        <name>Mg(2+)</name>
        <dbReference type="ChEBI" id="CHEBI:18420"/>
    </ligand>
</feature>
<evidence type="ECO:0000256" key="4">
    <source>
        <dbReference type="ARBA" id="ARBA00022832"/>
    </source>
</evidence>
<evidence type="ECO:0000256" key="6">
    <source>
        <dbReference type="ARBA" id="ARBA00023098"/>
    </source>
</evidence>
<dbReference type="GO" id="GO:0006633">
    <property type="term" value="P:fatty acid biosynthetic process"/>
    <property type="evidence" value="ECO:0007669"/>
    <property type="project" value="UniProtKB-UniRule"/>
</dbReference>
<keyword evidence="11" id="KW-1185">Reference proteome</keyword>
<keyword evidence="4 8" id="KW-0276">Fatty acid metabolism</keyword>
<evidence type="ECO:0000313" key="11">
    <source>
        <dbReference type="Proteomes" id="UP000241048"/>
    </source>
</evidence>
<sequence length="122" mass="13311">MIVGIGTDLVEIERIKKACEKEAFLVRVYTEEERRQAGGNASRLAGDFAVKEAVSKVFGTGFRGFGLLDIEVLRDEFGKPWVQLHGGAKKLADSLKITRIHVSITNTGSLASAYAVGEGEWK</sequence>
<feature type="domain" description="4'-phosphopantetheinyl transferase" evidence="9">
    <location>
        <begin position="4"/>
        <end position="95"/>
    </location>
</feature>
<dbReference type="RefSeq" id="WP_106999698.1">
    <property type="nucleotide sequence ID" value="NZ_DBFBUD010000224.1"/>
</dbReference>
<organism evidence="10 11">
    <name type="scientific">Clostridium fessum</name>
    <dbReference type="NCBI Taxonomy" id="2126740"/>
    <lineage>
        <taxon>Bacteria</taxon>
        <taxon>Bacillati</taxon>
        <taxon>Bacillota</taxon>
        <taxon>Clostridia</taxon>
        <taxon>Eubacteriales</taxon>
        <taxon>Clostridiaceae</taxon>
        <taxon>Clostridium</taxon>
    </lineage>
</organism>
<dbReference type="GO" id="GO:0000287">
    <property type="term" value="F:magnesium ion binding"/>
    <property type="evidence" value="ECO:0007669"/>
    <property type="project" value="UniProtKB-UniRule"/>
</dbReference>
<dbReference type="Pfam" id="PF01648">
    <property type="entry name" value="ACPS"/>
    <property type="match status" value="1"/>
</dbReference>
<evidence type="ECO:0000259" key="9">
    <source>
        <dbReference type="Pfam" id="PF01648"/>
    </source>
</evidence>
<dbReference type="AlphaFoldDB" id="A0A2T3FSZ2"/>
<keyword evidence="1 8" id="KW-0444">Lipid biosynthesis</keyword>
<comment type="cofactor">
    <cofactor evidence="8">
        <name>Mg(2+)</name>
        <dbReference type="ChEBI" id="CHEBI:18420"/>
    </cofactor>
</comment>
<evidence type="ECO:0000256" key="8">
    <source>
        <dbReference type="HAMAP-Rule" id="MF_00101"/>
    </source>
</evidence>
<keyword evidence="2 8" id="KW-0808">Transferase</keyword>
<dbReference type="InterPro" id="IPR008278">
    <property type="entry name" value="4-PPantetheinyl_Trfase_dom"/>
</dbReference>
<dbReference type="Proteomes" id="UP000241048">
    <property type="component" value="Unassembled WGS sequence"/>
</dbReference>
<reference evidence="10 11" key="1">
    <citation type="submission" date="2018-03" db="EMBL/GenBank/DDBJ databases">
        <title>Lachnoclostridium SNUG30386 gen.nov., sp.nov., isolated from human faeces.</title>
        <authorList>
            <person name="Seo B."/>
            <person name="Jeon K."/>
            <person name="Ko G."/>
        </authorList>
    </citation>
    <scope>NUCLEOTIDE SEQUENCE [LARGE SCALE GENOMIC DNA]</scope>
    <source>
        <strain evidence="10 11">SNUG30386</strain>
    </source>
</reference>
<comment type="caution">
    <text evidence="10">The sequence shown here is derived from an EMBL/GenBank/DDBJ whole genome shotgun (WGS) entry which is preliminary data.</text>
</comment>
<keyword evidence="7 8" id="KW-0275">Fatty acid biosynthesis</keyword>
<dbReference type="GO" id="GO:0005737">
    <property type="term" value="C:cytoplasm"/>
    <property type="evidence" value="ECO:0007669"/>
    <property type="project" value="UniProtKB-SubCell"/>
</dbReference>
<comment type="similarity">
    <text evidence="8">Belongs to the P-Pant transferase superfamily. AcpS family.</text>
</comment>
<evidence type="ECO:0000313" key="10">
    <source>
        <dbReference type="EMBL" id="PST38398.1"/>
    </source>
</evidence>
<gene>
    <name evidence="8 10" type="primary">acpS</name>
    <name evidence="10" type="ORF">C7U56_00035</name>
</gene>
<keyword evidence="8" id="KW-0963">Cytoplasm</keyword>
<comment type="subcellular location">
    <subcellularLocation>
        <location evidence="8">Cytoplasm</location>
    </subcellularLocation>
</comment>
<evidence type="ECO:0000256" key="7">
    <source>
        <dbReference type="ARBA" id="ARBA00023160"/>
    </source>
</evidence>
<dbReference type="InterPro" id="IPR002582">
    <property type="entry name" value="ACPS"/>
</dbReference>
<comment type="catalytic activity">
    <reaction evidence="8">
        <text>apo-[ACP] + CoA = holo-[ACP] + adenosine 3',5'-bisphosphate + H(+)</text>
        <dbReference type="Rhea" id="RHEA:12068"/>
        <dbReference type="Rhea" id="RHEA-COMP:9685"/>
        <dbReference type="Rhea" id="RHEA-COMP:9690"/>
        <dbReference type="ChEBI" id="CHEBI:15378"/>
        <dbReference type="ChEBI" id="CHEBI:29999"/>
        <dbReference type="ChEBI" id="CHEBI:57287"/>
        <dbReference type="ChEBI" id="CHEBI:58343"/>
        <dbReference type="ChEBI" id="CHEBI:64479"/>
        <dbReference type="EC" id="2.7.8.7"/>
    </reaction>
</comment>
<keyword evidence="5 8" id="KW-0460">Magnesium</keyword>
<dbReference type="Gene3D" id="3.90.470.20">
    <property type="entry name" value="4'-phosphopantetheinyl transferase domain"/>
    <property type="match status" value="1"/>
</dbReference>
<proteinExistence type="inferred from homology"/>
<feature type="binding site" evidence="8">
    <location>
        <position position="8"/>
    </location>
    <ligand>
        <name>Mg(2+)</name>
        <dbReference type="ChEBI" id="CHEBI:18420"/>
    </ligand>
</feature>
<evidence type="ECO:0000256" key="3">
    <source>
        <dbReference type="ARBA" id="ARBA00022723"/>
    </source>
</evidence>
<dbReference type="SUPFAM" id="SSF56214">
    <property type="entry name" value="4'-phosphopantetheinyl transferase"/>
    <property type="match status" value="1"/>
</dbReference>
<dbReference type="GO" id="GO:0008897">
    <property type="term" value="F:holo-[acyl-carrier-protein] synthase activity"/>
    <property type="evidence" value="ECO:0007669"/>
    <property type="project" value="UniProtKB-UniRule"/>
</dbReference>
<evidence type="ECO:0000256" key="5">
    <source>
        <dbReference type="ARBA" id="ARBA00022842"/>
    </source>
</evidence>
<evidence type="ECO:0000256" key="2">
    <source>
        <dbReference type="ARBA" id="ARBA00022679"/>
    </source>
</evidence>
<keyword evidence="6 8" id="KW-0443">Lipid metabolism</keyword>
<dbReference type="EC" id="2.7.8.7" evidence="8"/>
<dbReference type="NCBIfam" id="TIGR00516">
    <property type="entry name" value="acpS"/>
    <property type="match status" value="1"/>
</dbReference>
<accession>A0A2T3FSZ2</accession>
<dbReference type="NCBIfam" id="TIGR00556">
    <property type="entry name" value="pantethn_trn"/>
    <property type="match status" value="1"/>
</dbReference>
<dbReference type="EMBL" id="PYLO01000001">
    <property type="protein sequence ID" value="PST38398.1"/>
    <property type="molecule type" value="Genomic_DNA"/>
</dbReference>
<dbReference type="InterPro" id="IPR004568">
    <property type="entry name" value="Ppantetheine-prot_Trfase_dom"/>
</dbReference>
<protein>
    <recommendedName>
        <fullName evidence="8">Holo-[acyl-carrier-protein] synthase</fullName>
        <shortName evidence="8">Holo-ACP synthase</shortName>
        <ecNumber evidence="8">2.7.8.7</ecNumber>
    </recommendedName>
    <alternativeName>
        <fullName evidence="8">4'-phosphopantetheinyl transferase AcpS</fullName>
    </alternativeName>
</protein>
<dbReference type="InterPro" id="IPR037143">
    <property type="entry name" value="4-PPantetheinyl_Trfase_dom_sf"/>
</dbReference>